<evidence type="ECO:0000313" key="3">
    <source>
        <dbReference type="Proteomes" id="UP001174677"/>
    </source>
</evidence>
<sequence length="120" mass="12756">MGSCASSQSQNTTKHHASSPSTIKVIHCDGKLLELKQPTKASYIKTQNPNFFLCSSESMSVGTYVPEVSGEEDLQPGQIFFLLPLSQAHKPLSLPDLCALAAMASSSLGKASKLPLSSVF</sequence>
<name>A0ABQ9LW17_HEVBR</name>
<dbReference type="PANTHER" id="PTHR33052">
    <property type="entry name" value="DUF4228 DOMAIN PROTEIN-RELATED"/>
    <property type="match status" value="1"/>
</dbReference>
<protein>
    <submittedName>
        <fullName evidence="2">Uncharacterized protein</fullName>
    </submittedName>
</protein>
<gene>
    <name evidence="2" type="ORF">P3X46_018874</name>
</gene>
<organism evidence="2 3">
    <name type="scientific">Hevea brasiliensis</name>
    <name type="common">Para rubber tree</name>
    <name type="synonym">Siphonia brasiliensis</name>
    <dbReference type="NCBI Taxonomy" id="3981"/>
    <lineage>
        <taxon>Eukaryota</taxon>
        <taxon>Viridiplantae</taxon>
        <taxon>Streptophyta</taxon>
        <taxon>Embryophyta</taxon>
        <taxon>Tracheophyta</taxon>
        <taxon>Spermatophyta</taxon>
        <taxon>Magnoliopsida</taxon>
        <taxon>eudicotyledons</taxon>
        <taxon>Gunneridae</taxon>
        <taxon>Pentapetalae</taxon>
        <taxon>rosids</taxon>
        <taxon>fabids</taxon>
        <taxon>Malpighiales</taxon>
        <taxon>Euphorbiaceae</taxon>
        <taxon>Crotonoideae</taxon>
        <taxon>Micrandreae</taxon>
        <taxon>Hevea</taxon>
    </lineage>
</organism>
<evidence type="ECO:0000256" key="1">
    <source>
        <dbReference type="SAM" id="MobiDB-lite"/>
    </source>
</evidence>
<dbReference type="EMBL" id="JARPOI010000010">
    <property type="protein sequence ID" value="KAJ9170796.1"/>
    <property type="molecule type" value="Genomic_DNA"/>
</dbReference>
<keyword evidence="3" id="KW-1185">Reference proteome</keyword>
<feature type="region of interest" description="Disordered" evidence="1">
    <location>
        <begin position="1"/>
        <end position="21"/>
    </location>
</feature>
<reference evidence="2 3" key="1">
    <citation type="journal article" date="2023" name="Plant Biotechnol. J.">
        <title>Chromosome-level wild Hevea brasiliensis genome provides new tools for genomic-assisted breeding and valuable loci to elevate rubber yield.</title>
        <authorList>
            <person name="Cheng H."/>
            <person name="Song X."/>
            <person name="Hu Y."/>
            <person name="Wu T."/>
            <person name="Yang Q."/>
            <person name="An Z."/>
            <person name="Feng S."/>
            <person name="Deng Z."/>
            <person name="Wu W."/>
            <person name="Zeng X."/>
            <person name="Tu M."/>
            <person name="Wang X."/>
            <person name="Huang H."/>
        </authorList>
    </citation>
    <scope>NUCLEOTIDE SEQUENCE [LARGE SCALE GENOMIC DNA]</scope>
    <source>
        <strain evidence="2">MT/VB/25A 57/8</strain>
    </source>
</reference>
<evidence type="ECO:0000313" key="2">
    <source>
        <dbReference type="EMBL" id="KAJ9170796.1"/>
    </source>
</evidence>
<comment type="caution">
    <text evidence="2">The sequence shown here is derived from an EMBL/GenBank/DDBJ whole genome shotgun (WGS) entry which is preliminary data.</text>
</comment>
<dbReference type="Proteomes" id="UP001174677">
    <property type="component" value="Chromosome 10"/>
</dbReference>
<accession>A0ABQ9LW17</accession>
<proteinExistence type="predicted"/>
<dbReference type="Pfam" id="PF14009">
    <property type="entry name" value="PADRE"/>
    <property type="match status" value="1"/>
</dbReference>
<dbReference type="InterPro" id="IPR025322">
    <property type="entry name" value="PADRE_dom"/>
</dbReference>